<proteinExistence type="predicted"/>
<dbReference type="AlphaFoldDB" id="A0AAQ0RYA7"/>
<accession>A0AAQ0RYA7</accession>
<organism evidence="1 2">
    <name type="scientific">Staphylococcus xylosus</name>
    <dbReference type="NCBI Taxonomy" id="1288"/>
    <lineage>
        <taxon>Bacteria</taxon>
        <taxon>Bacillati</taxon>
        <taxon>Bacillota</taxon>
        <taxon>Bacilli</taxon>
        <taxon>Bacillales</taxon>
        <taxon>Staphylococcaceae</taxon>
        <taxon>Staphylococcus</taxon>
    </lineage>
</organism>
<evidence type="ECO:0008006" key="3">
    <source>
        <dbReference type="Google" id="ProtNLM"/>
    </source>
</evidence>
<protein>
    <recommendedName>
        <fullName evidence="3">DUF4145 domain-containing protein</fullName>
    </recommendedName>
</protein>
<evidence type="ECO:0000313" key="2">
    <source>
        <dbReference type="Proteomes" id="UP000285579"/>
    </source>
</evidence>
<evidence type="ECO:0000313" key="1">
    <source>
        <dbReference type="EMBL" id="RIM93719.1"/>
    </source>
</evidence>
<dbReference type="Proteomes" id="UP000285579">
    <property type="component" value="Unassembled WGS sequence"/>
</dbReference>
<reference evidence="1 2" key="1">
    <citation type="journal article" date="2016" name="Front. Microbiol.">
        <title>Comprehensive Phylogenetic Analysis of Bovine Non-aureus Staphylococci Species Based on Whole-Genome Sequencing.</title>
        <authorList>
            <person name="Naushad S."/>
            <person name="Barkema H.W."/>
            <person name="Luby C."/>
            <person name="Condas L.A."/>
            <person name="Nobrega D.B."/>
            <person name="Carson D.A."/>
            <person name="De Buck J."/>
        </authorList>
    </citation>
    <scope>NUCLEOTIDE SEQUENCE [LARGE SCALE GENOMIC DNA]</scope>
    <source>
        <strain evidence="1 2">SNUC 1349</strain>
    </source>
</reference>
<sequence length="124" mass="14204">MKALVEDETFSYQINQGLEAYKRELYLPAAATFAVAIETFLIKLKKANNIKHKDSDSTMYDRLLEDLKQKGKVNYRTKRRVDVAYSMRNIINHSQIGAVAKADCDFLLNTLKDIVDSNQEILTT</sequence>
<name>A0AAQ0RYA7_STAXY</name>
<comment type="caution">
    <text evidence="1">The sequence shown here is derived from an EMBL/GenBank/DDBJ whole genome shotgun (WGS) entry which is preliminary data.</text>
</comment>
<dbReference type="EMBL" id="QXUI01000002">
    <property type="protein sequence ID" value="RIM93719.1"/>
    <property type="molecule type" value="Genomic_DNA"/>
</dbReference>
<gene>
    <name evidence="1" type="ORF">BU104_03220</name>
</gene>